<evidence type="ECO:0000313" key="1">
    <source>
        <dbReference type="EMBL" id="GAO27692.1"/>
    </source>
</evidence>
<evidence type="ECO:0000313" key="2">
    <source>
        <dbReference type="Proteomes" id="UP000032900"/>
    </source>
</evidence>
<dbReference type="EMBL" id="BAZW01000086">
    <property type="protein sequence ID" value="GAO27692.1"/>
    <property type="molecule type" value="Genomic_DNA"/>
</dbReference>
<dbReference type="Proteomes" id="UP000032900">
    <property type="component" value="Unassembled WGS sequence"/>
</dbReference>
<accession>A0A0E9LQ12</accession>
<sequence length="81" mass="9335">MQLRYRGLDFEVVDKLSGEATGTAERVKSMVADWVVKDWNPMPGQEMRQGVIDYERDPEKFLFNYMVKSLTSGIKTSVTKE</sequence>
<gene>
    <name evidence="1" type="ORF">JCM15548_14537</name>
</gene>
<protein>
    <submittedName>
        <fullName evidence="1">Uncharacterized protein</fullName>
    </submittedName>
</protein>
<dbReference type="AlphaFoldDB" id="A0A0E9LQ12"/>
<comment type="caution">
    <text evidence="1">The sequence shown here is derived from an EMBL/GenBank/DDBJ whole genome shotgun (WGS) entry which is preliminary data.</text>
</comment>
<name>A0A0E9LQ12_9BACT</name>
<keyword evidence="2" id="KW-1185">Reference proteome</keyword>
<reference evidence="1 2" key="1">
    <citation type="journal article" date="2015" name="Microbes Environ.">
        <title>Distribution and evolution of nitrogen fixation genes in the phylum bacteroidetes.</title>
        <authorList>
            <person name="Inoue J."/>
            <person name="Oshima K."/>
            <person name="Suda W."/>
            <person name="Sakamoto M."/>
            <person name="Iino T."/>
            <person name="Noda S."/>
            <person name="Hongoh Y."/>
            <person name="Hattori M."/>
            <person name="Ohkuma M."/>
        </authorList>
    </citation>
    <scope>NUCLEOTIDE SEQUENCE [LARGE SCALE GENOMIC DNA]</scope>
    <source>
        <strain evidence="1">JCM 15548</strain>
    </source>
</reference>
<proteinExistence type="predicted"/>
<organism evidence="1 2">
    <name type="scientific">Geofilum rubicundum JCM 15548</name>
    <dbReference type="NCBI Taxonomy" id="1236989"/>
    <lineage>
        <taxon>Bacteria</taxon>
        <taxon>Pseudomonadati</taxon>
        <taxon>Bacteroidota</taxon>
        <taxon>Bacteroidia</taxon>
        <taxon>Marinilabiliales</taxon>
        <taxon>Marinilabiliaceae</taxon>
        <taxon>Geofilum</taxon>
    </lineage>
</organism>